<feature type="non-terminal residue" evidence="2">
    <location>
        <position position="104"/>
    </location>
</feature>
<gene>
    <name evidence="2" type="ORF">ALQ51_01496</name>
</gene>
<evidence type="ECO:0000313" key="2">
    <source>
        <dbReference type="EMBL" id="RMN98258.1"/>
    </source>
</evidence>
<accession>A0A3M3RP79</accession>
<protein>
    <submittedName>
        <fullName evidence="2">Uncharacterized protein</fullName>
    </submittedName>
</protein>
<evidence type="ECO:0000256" key="1">
    <source>
        <dbReference type="SAM" id="MobiDB-lite"/>
    </source>
</evidence>
<name>A0A3M3RP79_PSECA</name>
<dbReference type="EMBL" id="RBPJ01000115">
    <property type="protein sequence ID" value="RMN98258.1"/>
    <property type="molecule type" value="Genomic_DNA"/>
</dbReference>
<feature type="region of interest" description="Disordered" evidence="1">
    <location>
        <begin position="80"/>
        <end position="104"/>
    </location>
</feature>
<evidence type="ECO:0000313" key="3">
    <source>
        <dbReference type="Proteomes" id="UP000270524"/>
    </source>
</evidence>
<comment type="caution">
    <text evidence="2">The sequence shown here is derived from an EMBL/GenBank/DDBJ whole genome shotgun (WGS) entry which is preliminary data.</text>
</comment>
<proteinExistence type="predicted"/>
<dbReference type="AlphaFoldDB" id="A0A3M3RP79"/>
<dbReference type="Proteomes" id="UP000270524">
    <property type="component" value="Unassembled WGS sequence"/>
</dbReference>
<organism evidence="2 3">
    <name type="scientific">Pseudomonas cannabina</name>
    <dbReference type="NCBI Taxonomy" id="86840"/>
    <lineage>
        <taxon>Bacteria</taxon>
        <taxon>Pseudomonadati</taxon>
        <taxon>Pseudomonadota</taxon>
        <taxon>Gammaproteobacteria</taxon>
        <taxon>Pseudomonadales</taxon>
        <taxon>Pseudomonadaceae</taxon>
        <taxon>Pseudomonas</taxon>
    </lineage>
</organism>
<feature type="non-terminal residue" evidence="2">
    <location>
        <position position="1"/>
    </location>
</feature>
<reference evidence="2 3" key="1">
    <citation type="submission" date="2018-08" db="EMBL/GenBank/DDBJ databases">
        <title>Recombination of ecologically and evolutionarily significant loci maintains genetic cohesion in the Pseudomonas syringae species complex.</title>
        <authorList>
            <person name="Dillon M."/>
            <person name="Thakur S."/>
            <person name="Almeida R.N.D."/>
            <person name="Weir B.S."/>
            <person name="Guttman D.S."/>
        </authorList>
    </citation>
    <scope>NUCLEOTIDE SEQUENCE [LARGE SCALE GENOMIC DNA]</scope>
    <source>
        <strain evidence="2 3">ICMP 15203</strain>
    </source>
</reference>
<sequence>ACSASCLASPGSAPRLSRHLRRTLRRQYYRDQKALSFNYRATLRVGMPFWMLCVLFVALRVTQRFCEVSWICFRLKAPFRPSASDFDGAKVTKPLGSVSGPTSS</sequence>